<evidence type="ECO:0000259" key="1">
    <source>
        <dbReference type="Pfam" id="PF07883"/>
    </source>
</evidence>
<dbReference type="Gene3D" id="2.60.120.10">
    <property type="entry name" value="Jelly Rolls"/>
    <property type="match status" value="1"/>
</dbReference>
<dbReference type="InterPro" id="IPR013096">
    <property type="entry name" value="Cupin_2"/>
</dbReference>
<dbReference type="SUPFAM" id="SSF51182">
    <property type="entry name" value="RmlC-like cupins"/>
    <property type="match status" value="1"/>
</dbReference>
<dbReference type="InterPro" id="IPR014710">
    <property type="entry name" value="RmlC-like_jellyroll"/>
</dbReference>
<feature type="domain" description="Cupin type-2" evidence="1">
    <location>
        <begin position="24"/>
        <end position="91"/>
    </location>
</feature>
<dbReference type="EMBL" id="AXCY01000097">
    <property type="protein sequence ID" value="KGM09427.1"/>
    <property type="molecule type" value="Genomic_DNA"/>
</dbReference>
<dbReference type="OrthoDB" id="122936at2"/>
<reference evidence="2 3" key="2">
    <citation type="journal article" date="2015" name="Stand. Genomic Sci.">
        <title>Draft genome sequence of Cellulomonas carbonis T26(T) and comparative analysis of six Cellulomonas genomes.</title>
        <authorList>
            <person name="Zhuang W."/>
            <person name="Zhang S."/>
            <person name="Xia X."/>
            <person name="Wang G."/>
        </authorList>
    </citation>
    <scope>NUCLEOTIDE SEQUENCE [LARGE SCALE GENOMIC DNA]</scope>
    <source>
        <strain evidence="2 3">T26</strain>
    </source>
</reference>
<evidence type="ECO:0000313" key="3">
    <source>
        <dbReference type="Proteomes" id="UP000029839"/>
    </source>
</evidence>
<comment type="caution">
    <text evidence="2">The sequence shown here is derived from an EMBL/GenBank/DDBJ whole genome shotgun (WGS) entry which is preliminary data.</text>
</comment>
<organism evidence="2 3">
    <name type="scientific">Cellulomonas carbonis T26</name>
    <dbReference type="NCBI Taxonomy" id="947969"/>
    <lineage>
        <taxon>Bacteria</taxon>
        <taxon>Bacillati</taxon>
        <taxon>Actinomycetota</taxon>
        <taxon>Actinomycetes</taxon>
        <taxon>Micrococcales</taxon>
        <taxon>Cellulomonadaceae</taxon>
        <taxon>Cellulomonas</taxon>
    </lineage>
</organism>
<dbReference type="Pfam" id="PF07883">
    <property type="entry name" value="Cupin_2"/>
    <property type="match status" value="1"/>
</dbReference>
<protein>
    <recommendedName>
        <fullName evidence="1">Cupin type-2 domain-containing protein</fullName>
    </recommendedName>
</protein>
<reference evidence="2 3" key="1">
    <citation type="submission" date="2013-08" db="EMBL/GenBank/DDBJ databases">
        <title>Genome sequencing of Cellulomonas carbonis T26.</title>
        <authorList>
            <person name="Chen F."/>
            <person name="Li Y."/>
            <person name="Wang G."/>
        </authorList>
    </citation>
    <scope>NUCLEOTIDE SEQUENCE [LARGE SCALE GENOMIC DNA]</scope>
    <source>
        <strain evidence="2 3">T26</strain>
    </source>
</reference>
<name>A0A0A0BP12_9CELL</name>
<accession>A0A0A0BP12</accession>
<proteinExistence type="predicted"/>
<keyword evidence="3" id="KW-1185">Reference proteome</keyword>
<sequence length="97" mass="10629">MSGRYTTNLEMEGVSEGINFGAMMVTVPPGGATDGHSHESAEIWVVDRGTGYVELPNRRMTLRPGTPVEIPARTVHTAFADDAEPLVFLSLWWKRVG</sequence>
<evidence type="ECO:0000313" key="2">
    <source>
        <dbReference type="EMBL" id="KGM09427.1"/>
    </source>
</evidence>
<gene>
    <name evidence="2" type="ORF">N868_02210</name>
</gene>
<dbReference type="RefSeq" id="WP_043608710.1">
    <property type="nucleotide sequence ID" value="NZ_AXCY01000097.1"/>
</dbReference>
<dbReference type="Proteomes" id="UP000029839">
    <property type="component" value="Unassembled WGS sequence"/>
</dbReference>
<dbReference type="InterPro" id="IPR011051">
    <property type="entry name" value="RmlC_Cupin_sf"/>
</dbReference>
<dbReference type="AlphaFoldDB" id="A0A0A0BP12"/>